<sequence>MRPAGRLAGALLLALLLPAPAPAQPPSVPPAAAKPKPRPARPADLADQLAGLVFDANPATATPARDVLSRWAGPMRLFVFGRPADSQDAARAAASLSRATGLPMQLVAASQVAQLPPNTFLVADENLPGAFRGPLRQMLRNAFLDNEAAVDSYIDTVVAVQPCWTLPVWTDSTRLILKAAVIGIDARQPRPAIQRCMVQTLAAAIGLMGPGGALPGSVFTPQARAIRPSGDDTRLLRLLYGPTLRTGMTREQVHAAALAALQAPRPAPPRKTR</sequence>
<keyword evidence="4" id="KW-1185">Reference proteome</keyword>
<comment type="caution">
    <text evidence="3">The sequence shown here is derived from an EMBL/GenBank/DDBJ whole genome shotgun (WGS) entry which is preliminary data.</text>
</comment>
<accession>A0AA41YN63</accession>
<proteinExistence type="predicted"/>
<evidence type="ECO:0000256" key="1">
    <source>
        <dbReference type="SAM" id="MobiDB-lite"/>
    </source>
</evidence>
<dbReference type="RefSeq" id="WP_264712155.1">
    <property type="nucleotide sequence ID" value="NZ_JAPDNT010000001.1"/>
</dbReference>
<feature type="region of interest" description="Disordered" evidence="1">
    <location>
        <begin position="23"/>
        <end position="42"/>
    </location>
</feature>
<dbReference type="InterPro" id="IPR021323">
    <property type="entry name" value="DUF2927"/>
</dbReference>
<dbReference type="EMBL" id="JAPDNT010000001">
    <property type="protein sequence ID" value="MCW3473573.1"/>
    <property type="molecule type" value="Genomic_DNA"/>
</dbReference>
<organism evidence="3 4">
    <name type="scientific">Limobrevibacterium gyesilva</name>
    <dbReference type="NCBI Taxonomy" id="2991712"/>
    <lineage>
        <taxon>Bacteria</taxon>
        <taxon>Pseudomonadati</taxon>
        <taxon>Pseudomonadota</taxon>
        <taxon>Alphaproteobacteria</taxon>
        <taxon>Acetobacterales</taxon>
        <taxon>Acetobacteraceae</taxon>
        <taxon>Limobrevibacterium</taxon>
    </lineage>
</organism>
<evidence type="ECO:0000313" key="4">
    <source>
        <dbReference type="Proteomes" id="UP001165679"/>
    </source>
</evidence>
<feature type="chain" id="PRO_5041359596" evidence="2">
    <location>
        <begin position="24"/>
        <end position="273"/>
    </location>
</feature>
<protein>
    <submittedName>
        <fullName evidence="3">DUF2927 domain-containing protein</fullName>
    </submittedName>
</protein>
<dbReference type="AlphaFoldDB" id="A0AA41YN63"/>
<gene>
    <name evidence="3" type="ORF">OL599_03195</name>
</gene>
<dbReference type="Proteomes" id="UP001165679">
    <property type="component" value="Unassembled WGS sequence"/>
</dbReference>
<evidence type="ECO:0000256" key="2">
    <source>
        <dbReference type="SAM" id="SignalP"/>
    </source>
</evidence>
<keyword evidence="2" id="KW-0732">Signal</keyword>
<reference evidence="3" key="1">
    <citation type="submission" date="2022-09" db="EMBL/GenBank/DDBJ databases">
        <title>Rhodovastum sp. nov. RN2-1 isolated from soil in Seongnam, South Korea.</title>
        <authorList>
            <person name="Le N.T."/>
        </authorList>
    </citation>
    <scope>NUCLEOTIDE SEQUENCE</scope>
    <source>
        <strain evidence="3">RN2-1</strain>
    </source>
</reference>
<evidence type="ECO:0000313" key="3">
    <source>
        <dbReference type="EMBL" id="MCW3473573.1"/>
    </source>
</evidence>
<name>A0AA41YN63_9PROT</name>
<dbReference type="Pfam" id="PF11150">
    <property type="entry name" value="DUF2927"/>
    <property type="match status" value="1"/>
</dbReference>
<feature type="signal peptide" evidence="2">
    <location>
        <begin position="1"/>
        <end position="23"/>
    </location>
</feature>
<reference evidence="3" key="2">
    <citation type="submission" date="2022-10" db="EMBL/GenBank/DDBJ databases">
        <authorList>
            <person name="Trinh H.N."/>
        </authorList>
    </citation>
    <scope>NUCLEOTIDE SEQUENCE</scope>
    <source>
        <strain evidence="3">RN2-1</strain>
    </source>
</reference>